<comment type="cofactor">
    <cofactor evidence="2">
        <name>Fe cation</name>
        <dbReference type="ChEBI" id="CHEBI:24875"/>
    </cofactor>
    <text evidence="2">Binds 1 Fe cation per subunit.</text>
</comment>
<feature type="binding site" evidence="2">
    <location>
        <position position="60"/>
    </location>
    <ligand>
        <name>Fe cation</name>
        <dbReference type="ChEBI" id="CHEBI:24875"/>
    </ligand>
</feature>
<dbReference type="InterPro" id="IPR012093">
    <property type="entry name" value="Pirin"/>
</dbReference>
<gene>
    <name evidence="6" type="ORF">SAMN05421780_10191</name>
</gene>
<proteinExistence type="inferred from homology"/>
<evidence type="ECO:0008006" key="8">
    <source>
        <dbReference type="Google" id="ProtNLM"/>
    </source>
</evidence>
<dbReference type="Gene3D" id="2.60.120.10">
    <property type="entry name" value="Jelly Rolls"/>
    <property type="match status" value="2"/>
</dbReference>
<dbReference type="RefSeq" id="WP_091505655.1">
    <property type="nucleotide sequence ID" value="NZ_FOLE01000001.1"/>
</dbReference>
<keyword evidence="2" id="KW-0408">Iron</keyword>
<evidence type="ECO:0000313" key="7">
    <source>
        <dbReference type="Proteomes" id="UP000199514"/>
    </source>
</evidence>
<evidence type="ECO:0000256" key="1">
    <source>
        <dbReference type="ARBA" id="ARBA00008416"/>
    </source>
</evidence>
<dbReference type="PIRSF" id="PIRSF006232">
    <property type="entry name" value="Pirin"/>
    <property type="match status" value="1"/>
</dbReference>
<dbReference type="STRING" id="927664.SAMN05421780_10191"/>
<dbReference type="InterPro" id="IPR014710">
    <property type="entry name" value="RmlC-like_jellyroll"/>
</dbReference>
<dbReference type="InterPro" id="IPR003829">
    <property type="entry name" value="Pirin_N_dom"/>
</dbReference>
<reference evidence="6 7" key="1">
    <citation type="submission" date="2016-10" db="EMBL/GenBank/DDBJ databases">
        <authorList>
            <person name="de Groot N.N."/>
        </authorList>
    </citation>
    <scope>NUCLEOTIDE SEQUENCE [LARGE SCALE GENOMIC DNA]</scope>
    <source>
        <strain evidence="6 7">DSM 6793</strain>
    </source>
</reference>
<name>A0A1I1DCI1_9BACT</name>
<feature type="binding site" evidence="2">
    <location>
        <position position="58"/>
    </location>
    <ligand>
        <name>Fe cation</name>
        <dbReference type="ChEBI" id="CHEBI:24875"/>
    </ligand>
</feature>
<dbReference type="Pfam" id="PF02678">
    <property type="entry name" value="Pirin"/>
    <property type="match status" value="1"/>
</dbReference>
<sequence length="242" mass="26491">MNIKIFKASARGHADYGWLKANYSFSFSSYYNPESIHFGALRVLNDDIIAGGQGFGAHGHDNMEIITIPIAGGLAHRDSMGNEEAVMAGEVQVMSAGTGVHHSEFNASKTTIANTLQIWLFPKKLNIKPRYEQKSFVEQIKPDTITTVVSADIEKDKDALWINQDAYFSIAKISAGKTIDCAVRDRSHGIYAFVMAGKVTIADNVLANRDAAGLTQLPAQVSIEAQEDSQVLLMELPMQGNW</sequence>
<dbReference type="EMBL" id="FOLE01000001">
    <property type="protein sequence ID" value="SFB72066.1"/>
    <property type="molecule type" value="Genomic_DNA"/>
</dbReference>
<feature type="binding site" evidence="2">
    <location>
        <position position="102"/>
    </location>
    <ligand>
        <name>Fe cation</name>
        <dbReference type="ChEBI" id="CHEBI:24875"/>
    </ligand>
</feature>
<evidence type="ECO:0000313" key="6">
    <source>
        <dbReference type="EMBL" id="SFB72066.1"/>
    </source>
</evidence>
<dbReference type="Pfam" id="PF17954">
    <property type="entry name" value="Pirin_C_2"/>
    <property type="match status" value="1"/>
</dbReference>
<evidence type="ECO:0000256" key="3">
    <source>
        <dbReference type="RuleBase" id="RU003457"/>
    </source>
</evidence>
<dbReference type="GO" id="GO:0046872">
    <property type="term" value="F:metal ion binding"/>
    <property type="evidence" value="ECO:0007669"/>
    <property type="project" value="UniProtKB-KW"/>
</dbReference>
<dbReference type="Proteomes" id="UP000199514">
    <property type="component" value="Unassembled WGS sequence"/>
</dbReference>
<evidence type="ECO:0000259" key="4">
    <source>
        <dbReference type="Pfam" id="PF02678"/>
    </source>
</evidence>
<evidence type="ECO:0000256" key="2">
    <source>
        <dbReference type="PIRSR" id="PIRSR006232-1"/>
    </source>
</evidence>
<keyword evidence="2" id="KW-0479">Metal-binding</keyword>
<keyword evidence="7" id="KW-1185">Reference proteome</keyword>
<dbReference type="SUPFAM" id="SSF51182">
    <property type="entry name" value="RmlC-like cupins"/>
    <property type="match status" value="1"/>
</dbReference>
<feature type="domain" description="Quercetin 2,3-dioxygenase C-terminal cupin" evidence="5">
    <location>
        <begin position="148"/>
        <end position="236"/>
    </location>
</feature>
<dbReference type="InterPro" id="IPR011051">
    <property type="entry name" value="RmlC_Cupin_sf"/>
</dbReference>
<dbReference type="PANTHER" id="PTHR43212">
    <property type="entry name" value="QUERCETIN 2,3-DIOXYGENASE"/>
    <property type="match status" value="1"/>
</dbReference>
<dbReference type="InterPro" id="IPR041602">
    <property type="entry name" value="Quercetinase_C"/>
</dbReference>
<dbReference type="CDD" id="cd02910">
    <property type="entry name" value="cupin_Yhhw_N"/>
    <property type="match status" value="1"/>
</dbReference>
<evidence type="ECO:0000259" key="5">
    <source>
        <dbReference type="Pfam" id="PF17954"/>
    </source>
</evidence>
<dbReference type="OrthoDB" id="321327at2"/>
<protein>
    <recommendedName>
        <fullName evidence="8">Pirin N-terminal domain-containing protein</fullName>
    </recommendedName>
</protein>
<feature type="binding site" evidence="2">
    <location>
        <position position="104"/>
    </location>
    <ligand>
        <name>Fe cation</name>
        <dbReference type="ChEBI" id="CHEBI:24875"/>
    </ligand>
</feature>
<accession>A0A1I1DCI1</accession>
<comment type="similarity">
    <text evidence="1 3">Belongs to the pirin family.</text>
</comment>
<feature type="domain" description="Pirin N-terminal" evidence="4">
    <location>
        <begin position="13"/>
        <end position="120"/>
    </location>
</feature>
<dbReference type="PANTHER" id="PTHR43212:SF3">
    <property type="entry name" value="QUERCETIN 2,3-DIOXYGENASE"/>
    <property type="match status" value="1"/>
</dbReference>
<dbReference type="AlphaFoldDB" id="A0A1I1DCI1"/>
<organism evidence="6 7">
    <name type="scientific">Flexibacter flexilis DSM 6793</name>
    <dbReference type="NCBI Taxonomy" id="927664"/>
    <lineage>
        <taxon>Bacteria</taxon>
        <taxon>Pseudomonadati</taxon>
        <taxon>Bacteroidota</taxon>
        <taxon>Cytophagia</taxon>
        <taxon>Cytophagales</taxon>
        <taxon>Flexibacteraceae</taxon>
        <taxon>Flexibacter</taxon>
    </lineage>
</organism>